<evidence type="ECO:0000256" key="1">
    <source>
        <dbReference type="SAM" id="Phobius"/>
    </source>
</evidence>
<evidence type="ECO:0000313" key="3">
    <source>
        <dbReference type="Proteomes" id="UP000005580"/>
    </source>
</evidence>
<feature type="transmembrane region" description="Helical" evidence="1">
    <location>
        <begin position="74"/>
        <end position="95"/>
    </location>
</feature>
<dbReference type="Proteomes" id="UP000005580">
    <property type="component" value="Unassembled WGS sequence"/>
</dbReference>
<name>E7RLM0_9BACT</name>
<keyword evidence="1" id="KW-0812">Transmembrane</keyword>
<keyword evidence="1" id="KW-0472">Membrane</keyword>
<comment type="caution">
    <text evidence="2">The sequence shown here is derived from an EMBL/GenBank/DDBJ whole genome shotgun (WGS) entry which is preliminary data.</text>
</comment>
<keyword evidence="3" id="KW-1185">Reference proteome</keyword>
<protein>
    <recommendedName>
        <fullName evidence="4">Zinc-finger domain-containing protein</fullName>
    </recommendedName>
</protein>
<evidence type="ECO:0008006" key="4">
    <source>
        <dbReference type="Google" id="ProtNLM"/>
    </source>
</evidence>
<proteinExistence type="predicted"/>
<accession>E7RLM0</accession>
<dbReference type="AlphaFoldDB" id="E7RLM0"/>
<dbReference type="EMBL" id="AEPE02000002">
    <property type="protein sequence ID" value="EFZ37651.1"/>
    <property type="molecule type" value="Genomic_DNA"/>
</dbReference>
<dbReference type="RefSeq" id="WP_004368663.1">
    <property type="nucleotide sequence ID" value="NZ_GL833119.1"/>
</dbReference>
<sequence length="433" mass="49260">MMTCEEFKNRIADLFDKNVEPDAAELLYEHMDICPECREYYNNFADTIGVLMPKLYGECCIGKKKRHAFAKQKTIRIAGIAAAFALGMLLGWSHLFTAEATATVTDNFSINDALNSVRNVGSCSVEMFVRASAIENFASIDPAADFIAVSMKTLRVGDSLYWRVERQGGRTVVFDGKEQYMWYRGGQMMKGGHDTDFLEYFKILLYPDQLLNTQKAMLGKYPDSKHKTSENDTVITMTTEIDVPDGDLISLFRTGKAEKVHVIIENLFTKNDRLLRRVRVWIMQNGRRILVAKSGKIEYNLMLSKAQLIALPNTDAARWQRVDSIPQVYSPRVKALQVETATQAAQRIIGALIKGDTNIAHEALYYYQSQLDRLKEYYRNTHAEAFSEPKRDGDYAGVYVFYKFTDRKGKTTVEHIALRCDNPQHIWIADGGL</sequence>
<evidence type="ECO:0000313" key="2">
    <source>
        <dbReference type="EMBL" id="EFZ37651.1"/>
    </source>
</evidence>
<dbReference type="eggNOG" id="ENOG5033NYP">
    <property type="taxonomic scope" value="Bacteria"/>
</dbReference>
<dbReference type="HOGENOM" id="CLU_650285_0_0_10"/>
<organism evidence="2 3">
    <name type="scientific">Hoylesella oralis ATCC 33269</name>
    <dbReference type="NCBI Taxonomy" id="873533"/>
    <lineage>
        <taxon>Bacteria</taxon>
        <taxon>Pseudomonadati</taxon>
        <taxon>Bacteroidota</taxon>
        <taxon>Bacteroidia</taxon>
        <taxon>Bacteroidales</taxon>
        <taxon>Prevotellaceae</taxon>
        <taxon>Hoylesella</taxon>
    </lineage>
</organism>
<dbReference type="STRING" id="28134.SAMN05444288_0821"/>
<keyword evidence="1" id="KW-1133">Transmembrane helix</keyword>
<gene>
    <name evidence="2" type="ORF">HMPREF0663_10020</name>
</gene>
<reference evidence="2" key="1">
    <citation type="submission" date="2011-01" db="EMBL/GenBank/DDBJ databases">
        <authorList>
            <person name="Muzny D."/>
            <person name="Qin X."/>
            <person name="Buhay C."/>
            <person name="Dugan-Rocha S."/>
            <person name="Ding Y."/>
            <person name="Chen G."/>
            <person name="Hawes A."/>
            <person name="Holder M."/>
            <person name="Jhangiani S."/>
            <person name="Johnson A."/>
            <person name="Khan Z."/>
            <person name="Li Z."/>
            <person name="Liu W."/>
            <person name="Liu X."/>
            <person name="Perez L."/>
            <person name="Shen H."/>
            <person name="Wang Q."/>
            <person name="Watt J."/>
            <person name="Xi L."/>
            <person name="Xin Y."/>
            <person name="Zhou J."/>
            <person name="Deng J."/>
            <person name="Jiang H."/>
            <person name="Liu Y."/>
            <person name="Qu J."/>
            <person name="Song X.-Z."/>
            <person name="Zhang L."/>
            <person name="Villasana D."/>
            <person name="Johnson A."/>
            <person name="Liu J."/>
            <person name="Liyanage D."/>
            <person name="Lorensuhewa L."/>
            <person name="Robinson T."/>
            <person name="Song A."/>
            <person name="Song B.-B."/>
            <person name="Dinh H."/>
            <person name="Thornton R."/>
            <person name="Coyle M."/>
            <person name="Francisco L."/>
            <person name="Jackson L."/>
            <person name="Javaid M."/>
            <person name="Korchina V."/>
            <person name="Kovar C."/>
            <person name="Mata R."/>
            <person name="Mathew T."/>
            <person name="Ngo R."/>
            <person name="Nguyen L."/>
            <person name="Nguyen N."/>
            <person name="Okwuonu G."/>
            <person name="Ongeri F."/>
            <person name="Pham C."/>
            <person name="Simmons D."/>
            <person name="Wilczek-Boney K."/>
            <person name="Hale W."/>
            <person name="Jakkamsetti A."/>
            <person name="Pham P."/>
            <person name="Ruth R."/>
            <person name="San Lucas F."/>
            <person name="Warren J."/>
            <person name="Zhang J."/>
            <person name="Zhao Z."/>
            <person name="Zhou C."/>
            <person name="Zhu D."/>
            <person name="Lee S."/>
            <person name="Bess C."/>
            <person name="Blankenburg K."/>
            <person name="Forbes L."/>
            <person name="Fu Q."/>
            <person name="Gubbala S."/>
            <person name="Hirani K."/>
            <person name="Jayaseelan J.C."/>
            <person name="Lara F."/>
            <person name="Munidasa M."/>
            <person name="Palculict T."/>
            <person name="Patil S."/>
            <person name="Pu L.-L."/>
            <person name="Saada N."/>
            <person name="Tang L."/>
            <person name="Weissenberger G."/>
            <person name="Zhu Y."/>
            <person name="Hemphill L."/>
            <person name="Shang Y."/>
            <person name="Youmans B."/>
            <person name="Ayvaz T."/>
            <person name="Ross M."/>
            <person name="Santibanez J."/>
            <person name="Aqrawi P."/>
            <person name="Gross S."/>
            <person name="Joshi V."/>
            <person name="Fowler G."/>
            <person name="Nazareth L."/>
            <person name="Reid J."/>
            <person name="Worley K."/>
            <person name="Petrosino J."/>
            <person name="Highlander S."/>
            <person name="Gibbs R."/>
        </authorList>
    </citation>
    <scope>NUCLEOTIDE SEQUENCE [LARGE SCALE GENOMIC DNA]</scope>
    <source>
        <strain evidence="2">ATCC 33269</strain>
    </source>
</reference>